<dbReference type="SUPFAM" id="SSF52317">
    <property type="entry name" value="Class I glutamine amidotransferase-like"/>
    <property type="match status" value="1"/>
</dbReference>
<comment type="function">
    <text evidence="3">Trifunctional enzyme bearing the Gln amidotransferase (GATase) domain of anthranilate synthase, indole-glycerolphosphate synthase, and phosphoribosylanthranilate isomerase activities.</text>
</comment>
<accession>A0A0L0HUW5</accession>
<dbReference type="PRINTS" id="PR00096">
    <property type="entry name" value="GATASE"/>
</dbReference>
<dbReference type="Proteomes" id="UP000053201">
    <property type="component" value="Unassembled WGS sequence"/>
</dbReference>
<evidence type="ECO:0000256" key="4">
    <source>
        <dbReference type="ARBA" id="ARBA00004664"/>
    </source>
</evidence>
<dbReference type="UniPathway" id="UPA00035">
    <property type="reaction ID" value="UER00040"/>
</dbReference>
<evidence type="ECO:0000256" key="3">
    <source>
        <dbReference type="ARBA" id="ARBA00003272"/>
    </source>
</evidence>
<comment type="pathway">
    <text evidence="6">Amino-acid biosynthesis; L-tryptophan biosynthesis; L-tryptophan from chorismate: step 1/5.</text>
</comment>
<dbReference type="SUPFAM" id="SSF51366">
    <property type="entry name" value="Ribulose-phoshate binding barrel"/>
    <property type="match status" value="2"/>
</dbReference>
<dbReference type="OMA" id="EPIEWAN"/>
<evidence type="ECO:0000256" key="1">
    <source>
        <dbReference type="ARBA" id="ARBA00001164"/>
    </source>
</evidence>
<comment type="pathway">
    <text evidence="4">Amino-acid biosynthesis; L-tryptophan biosynthesis; L-tryptophan from chorismate: step 3/5.</text>
</comment>
<evidence type="ECO:0000256" key="15">
    <source>
        <dbReference type="ARBA" id="ARBA00023235"/>
    </source>
</evidence>
<evidence type="ECO:0000259" key="20">
    <source>
        <dbReference type="Pfam" id="PF00117"/>
    </source>
</evidence>
<organism evidence="23 24">
    <name type="scientific">Spizellomyces punctatus (strain DAOM BR117)</name>
    <dbReference type="NCBI Taxonomy" id="645134"/>
    <lineage>
        <taxon>Eukaryota</taxon>
        <taxon>Fungi</taxon>
        <taxon>Fungi incertae sedis</taxon>
        <taxon>Chytridiomycota</taxon>
        <taxon>Chytridiomycota incertae sedis</taxon>
        <taxon>Chytridiomycetes</taxon>
        <taxon>Spizellomycetales</taxon>
        <taxon>Spizellomycetaceae</taxon>
        <taxon>Spizellomyces</taxon>
    </lineage>
</organism>
<keyword evidence="15" id="KW-0413">Isomerase</keyword>
<dbReference type="EC" id="5.3.1.24" evidence="9"/>
<keyword evidence="24" id="KW-1185">Reference proteome</keyword>
<proteinExistence type="inferred from homology"/>
<dbReference type="InterPro" id="IPR013798">
    <property type="entry name" value="Indole-3-glycerol_P_synth_dom"/>
</dbReference>
<dbReference type="InterPro" id="IPR001468">
    <property type="entry name" value="Indole-3-GlycerolPSynthase_CS"/>
</dbReference>
<evidence type="ECO:0000313" key="24">
    <source>
        <dbReference type="Proteomes" id="UP000053201"/>
    </source>
</evidence>
<evidence type="ECO:0000256" key="9">
    <source>
        <dbReference type="ARBA" id="ARBA00012572"/>
    </source>
</evidence>
<dbReference type="GO" id="GO:0004640">
    <property type="term" value="F:phosphoribosylanthranilate isomerase activity"/>
    <property type="evidence" value="ECO:0007669"/>
    <property type="project" value="UniProtKB-EC"/>
</dbReference>
<dbReference type="Gene3D" id="3.40.50.880">
    <property type="match status" value="1"/>
</dbReference>
<evidence type="ECO:0000256" key="8">
    <source>
        <dbReference type="ARBA" id="ARBA00012362"/>
    </source>
</evidence>
<evidence type="ECO:0000256" key="2">
    <source>
        <dbReference type="ARBA" id="ARBA00001633"/>
    </source>
</evidence>
<dbReference type="STRING" id="645134.A0A0L0HUW5"/>
<dbReference type="GeneID" id="27684103"/>
<dbReference type="PANTHER" id="PTHR43418:SF4">
    <property type="entry name" value="MULTIFUNCTIONAL TRYPTOPHAN BIOSYNTHESIS PROTEIN"/>
    <property type="match status" value="1"/>
</dbReference>
<evidence type="ECO:0000256" key="19">
    <source>
        <dbReference type="SAM" id="MobiDB-lite"/>
    </source>
</evidence>
<dbReference type="AlphaFoldDB" id="A0A0L0HUW5"/>
<dbReference type="PROSITE" id="PS00614">
    <property type="entry name" value="IGPS"/>
    <property type="match status" value="1"/>
</dbReference>
<dbReference type="GO" id="GO:0005829">
    <property type="term" value="C:cytosol"/>
    <property type="evidence" value="ECO:0007669"/>
    <property type="project" value="TreeGrafter"/>
</dbReference>
<dbReference type="OrthoDB" id="524799at2759"/>
<dbReference type="FunFam" id="3.40.50.880:FF:000031">
    <property type="entry name" value="Multifunctional tryptophan biosynthesis protein"/>
    <property type="match status" value="1"/>
</dbReference>
<keyword evidence="13" id="KW-0315">Glutamine amidotransferase</keyword>
<dbReference type="NCBIfam" id="TIGR00566">
    <property type="entry name" value="trpG_papA"/>
    <property type="match status" value="1"/>
</dbReference>
<evidence type="ECO:0000256" key="10">
    <source>
        <dbReference type="ARBA" id="ARBA00018819"/>
    </source>
</evidence>
<reference evidence="23 24" key="1">
    <citation type="submission" date="2009-08" db="EMBL/GenBank/DDBJ databases">
        <title>The Genome Sequence of Spizellomyces punctatus strain DAOM BR117.</title>
        <authorList>
            <consortium name="The Broad Institute Genome Sequencing Platform"/>
            <person name="Russ C."/>
            <person name="Cuomo C."/>
            <person name="Shea T."/>
            <person name="Young S.K."/>
            <person name="Zeng Q."/>
            <person name="Koehrsen M."/>
            <person name="Haas B."/>
            <person name="Borodovsky M."/>
            <person name="Guigo R."/>
            <person name="Alvarado L."/>
            <person name="Berlin A."/>
            <person name="Bochicchio J."/>
            <person name="Borenstein D."/>
            <person name="Chapman S."/>
            <person name="Chen Z."/>
            <person name="Engels R."/>
            <person name="Freedman E."/>
            <person name="Gellesch M."/>
            <person name="Goldberg J."/>
            <person name="Griggs A."/>
            <person name="Gujja S."/>
            <person name="Heiman D."/>
            <person name="Hepburn T."/>
            <person name="Howarth C."/>
            <person name="Jen D."/>
            <person name="Larson L."/>
            <person name="Lewis B."/>
            <person name="Mehta T."/>
            <person name="Park D."/>
            <person name="Pearson M."/>
            <person name="Roberts A."/>
            <person name="Saif S."/>
            <person name="Shenoy N."/>
            <person name="Sisk P."/>
            <person name="Stolte C."/>
            <person name="Sykes S."/>
            <person name="Thomson T."/>
            <person name="Walk T."/>
            <person name="White J."/>
            <person name="Yandava C."/>
            <person name="Burger G."/>
            <person name="Gray M.W."/>
            <person name="Holland P.W.H."/>
            <person name="King N."/>
            <person name="Lang F.B.F."/>
            <person name="Roger A.J."/>
            <person name="Ruiz-Trillo I."/>
            <person name="Lander E."/>
            <person name="Nusbaum C."/>
        </authorList>
    </citation>
    <scope>NUCLEOTIDE SEQUENCE [LARGE SCALE GENOMIC DNA]</scope>
    <source>
        <strain evidence="23 24">DAOM BR117</strain>
    </source>
</reference>
<dbReference type="Pfam" id="PF00697">
    <property type="entry name" value="PRAI"/>
    <property type="match status" value="1"/>
</dbReference>
<name>A0A0L0HUW5_SPIPD</name>
<evidence type="ECO:0000313" key="23">
    <source>
        <dbReference type="EMBL" id="KND04654.1"/>
    </source>
</evidence>
<dbReference type="CDD" id="cd00331">
    <property type="entry name" value="IGPS"/>
    <property type="match status" value="1"/>
</dbReference>
<dbReference type="PANTHER" id="PTHR43418">
    <property type="entry name" value="MULTIFUNCTIONAL TRYPTOPHAN BIOSYNTHESIS PROTEIN-RELATED"/>
    <property type="match status" value="1"/>
</dbReference>
<evidence type="ECO:0000256" key="14">
    <source>
        <dbReference type="ARBA" id="ARBA00023141"/>
    </source>
</evidence>
<dbReference type="InterPro" id="IPR013785">
    <property type="entry name" value="Aldolase_TIM"/>
</dbReference>
<keyword evidence="14" id="KW-0057">Aromatic amino acid biosynthesis</keyword>
<dbReference type="CDD" id="cd00405">
    <property type="entry name" value="PRAI"/>
    <property type="match status" value="1"/>
</dbReference>
<dbReference type="eggNOG" id="KOG4201">
    <property type="taxonomic scope" value="Eukaryota"/>
</dbReference>
<comment type="pathway">
    <text evidence="5">Amino-acid biosynthesis; L-tryptophan biosynthesis; L-tryptophan from chorismate: step 4/5.</text>
</comment>
<dbReference type="CDD" id="cd01743">
    <property type="entry name" value="GATase1_Anthranilate_Synthase"/>
    <property type="match status" value="1"/>
</dbReference>
<dbReference type="EC" id="4.1.3.27" evidence="7"/>
<evidence type="ECO:0000256" key="11">
    <source>
        <dbReference type="ARBA" id="ARBA00022605"/>
    </source>
</evidence>
<evidence type="ECO:0000256" key="17">
    <source>
        <dbReference type="ARBA" id="ARBA00023268"/>
    </source>
</evidence>
<dbReference type="eggNOG" id="KOG4202">
    <property type="taxonomic scope" value="Eukaryota"/>
</dbReference>
<dbReference type="InterPro" id="IPR006221">
    <property type="entry name" value="TrpG/PapA_dom"/>
</dbReference>
<dbReference type="GO" id="GO:0004049">
    <property type="term" value="F:anthranilate synthase activity"/>
    <property type="evidence" value="ECO:0007669"/>
    <property type="project" value="UniProtKB-EC"/>
</dbReference>
<dbReference type="InterPro" id="IPR017926">
    <property type="entry name" value="GATASE"/>
</dbReference>
<dbReference type="RefSeq" id="XP_016612693.1">
    <property type="nucleotide sequence ID" value="XM_016748699.1"/>
</dbReference>
<dbReference type="GO" id="GO:0000162">
    <property type="term" value="P:L-tryptophan biosynthetic process"/>
    <property type="evidence" value="ECO:0007669"/>
    <property type="project" value="UniProtKB-UniPathway"/>
</dbReference>
<dbReference type="Gene3D" id="3.20.20.70">
    <property type="entry name" value="Aldolase class I"/>
    <property type="match status" value="2"/>
</dbReference>
<comment type="catalytic activity">
    <reaction evidence="2">
        <text>1-(2-carboxyphenylamino)-1-deoxy-D-ribulose 5-phosphate + H(+) = (1S,2R)-1-C-(indol-3-yl)glycerol 3-phosphate + CO2 + H2O</text>
        <dbReference type="Rhea" id="RHEA:23476"/>
        <dbReference type="ChEBI" id="CHEBI:15377"/>
        <dbReference type="ChEBI" id="CHEBI:15378"/>
        <dbReference type="ChEBI" id="CHEBI:16526"/>
        <dbReference type="ChEBI" id="CHEBI:58613"/>
        <dbReference type="ChEBI" id="CHEBI:58866"/>
        <dbReference type="EC" id="4.1.1.48"/>
    </reaction>
</comment>
<dbReference type="Pfam" id="PF00117">
    <property type="entry name" value="GATase"/>
    <property type="match status" value="1"/>
</dbReference>
<evidence type="ECO:0000259" key="21">
    <source>
        <dbReference type="Pfam" id="PF00218"/>
    </source>
</evidence>
<evidence type="ECO:0000259" key="22">
    <source>
        <dbReference type="Pfam" id="PF00697"/>
    </source>
</evidence>
<feature type="region of interest" description="Disordered" evidence="19">
    <location>
        <begin position="204"/>
        <end position="271"/>
    </location>
</feature>
<comment type="catalytic activity">
    <reaction evidence="18">
        <text>chorismate + L-glutamine = anthranilate + pyruvate + L-glutamate + H(+)</text>
        <dbReference type="Rhea" id="RHEA:21732"/>
        <dbReference type="ChEBI" id="CHEBI:15361"/>
        <dbReference type="ChEBI" id="CHEBI:15378"/>
        <dbReference type="ChEBI" id="CHEBI:16567"/>
        <dbReference type="ChEBI" id="CHEBI:29748"/>
        <dbReference type="ChEBI" id="CHEBI:29985"/>
        <dbReference type="ChEBI" id="CHEBI:58359"/>
        <dbReference type="EC" id="4.1.3.27"/>
    </reaction>
</comment>
<evidence type="ECO:0000256" key="5">
    <source>
        <dbReference type="ARBA" id="ARBA00004696"/>
    </source>
</evidence>
<evidence type="ECO:0000256" key="16">
    <source>
        <dbReference type="ARBA" id="ARBA00023239"/>
    </source>
</evidence>
<evidence type="ECO:0000256" key="13">
    <source>
        <dbReference type="ARBA" id="ARBA00022962"/>
    </source>
</evidence>
<dbReference type="HAMAP" id="MF_00135">
    <property type="entry name" value="PRAI"/>
    <property type="match status" value="1"/>
</dbReference>
<dbReference type="PRINTS" id="PR00097">
    <property type="entry name" value="ANTSNTHASEII"/>
</dbReference>
<dbReference type="InterPro" id="IPR050472">
    <property type="entry name" value="Anth_synth/Amidotransfase"/>
</dbReference>
<evidence type="ECO:0000256" key="6">
    <source>
        <dbReference type="ARBA" id="ARBA00004873"/>
    </source>
</evidence>
<feature type="domain" description="Glutamine amidotransferase" evidence="20">
    <location>
        <begin position="4"/>
        <end position="186"/>
    </location>
</feature>
<dbReference type="InterPro" id="IPR029062">
    <property type="entry name" value="Class_I_gatase-like"/>
</dbReference>
<feature type="domain" description="Indole-3-glycerol phosphate synthase" evidence="21">
    <location>
        <begin position="275"/>
        <end position="537"/>
    </location>
</feature>
<keyword evidence="16" id="KW-0456">Lyase</keyword>
<feature type="compositionally biased region" description="Polar residues" evidence="19">
    <location>
        <begin position="261"/>
        <end position="271"/>
    </location>
</feature>
<protein>
    <recommendedName>
        <fullName evidence="10">Multifunctional tryptophan biosynthesis protein</fullName>
        <ecNumber evidence="8">4.1.1.48</ecNumber>
        <ecNumber evidence="7">4.1.3.27</ecNumber>
        <ecNumber evidence="9">5.3.1.24</ecNumber>
    </recommendedName>
</protein>
<dbReference type="Pfam" id="PF00218">
    <property type="entry name" value="IGPS"/>
    <property type="match status" value="1"/>
</dbReference>
<dbReference type="InParanoid" id="A0A0L0HUW5"/>
<dbReference type="VEuPathDB" id="FungiDB:SPPG_00371"/>
<evidence type="ECO:0000256" key="7">
    <source>
        <dbReference type="ARBA" id="ARBA00012266"/>
    </source>
</evidence>
<dbReference type="GO" id="GO:0004425">
    <property type="term" value="F:indole-3-glycerol-phosphate synthase activity"/>
    <property type="evidence" value="ECO:0007669"/>
    <property type="project" value="UniProtKB-EC"/>
</dbReference>
<dbReference type="InterPro" id="IPR011060">
    <property type="entry name" value="RibuloseP-bd_barrel"/>
</dbReference>
<dbReference type="eggNOG" id="KOG0026">
    <property type="taxonomic scope" value="Eukaryota"/>
</dbReference>
<keyword evidence="11" id="KW-0028">Amino-acid biosynthesis</keyword>
<evidence type="ECO:0000256" key="18">
    <source>
        <dbReference type="ARBA" id="ARBA00047683"/>
    </source>
</evidence>
<dbReference type="PROSITE" id="PS51273">
    <property type="entry name" value="GATASE_TYPE_1"/>
    <property type="match status" value="1"/>
</dbReference>
<comment type="catalytic activity">
    <reaction evidence="1">
        <text>N-(5-phospho-beta-D-ribosyl)anthranilate = 1-(2-carboxyphenylamino)-1-deoxy-D-ribulose 5-phosphate</text>
        <dbReference type="Rhea" id="RHEA:21540"/>
        <dbReference type="ChEBI" id="CHEBI:18277"/>
        <dbReference type="ChEBI" id="CHEBI:58613"/>
        <dbReference type="EC" id="5.3.1.24"/>
    </reaction>
</comment>
<evidence type="ECO:0000256" key="12">
    <source>
        <dbReference type="ARBA" id="ARBA00022822"/>
    </source>
</evidence>
<sequence>MTTLLIDNYDSFTWNVYQYLSELGADVQVYRNDQITLEQCIAINPRNVVISPGPGRPADAGVSNDVIRHFAGKVPILGVCLGEQCMYETYGGTVTYAGEIVHGKTSPVRHDGRGLYETVPQGIEATRYHSLAGDPKTLPECLEITSWTDSGIVMGIRHKTFVMEGVQYHPESIASECGKVMFANFLKWEGGTWDRLRLREDLVKKPDGHGGPAVNGASDGKRAGTGDGIPLAKVSKINSTSTAGGGVHRAGGSSPAISGKGMQSTTAASKSPSILHTIYEQRLRDVREARSRPGQSDYYLQRSIALGLSPSKIDFPARVLAAANPVAVMAEIKRASPSKGNIDITAHAPSQALEYARGGAAVISVLTEPKWFKGSLEDMRLVRAALEGVPDRPAVLRKDFIVERYQILEAHLYGADTLLLIVAILDDDKLRDLLEYSRQLGMEPMVEVANSAEMERAVAIGAKVIGVNNRDLHTFNVDMNRTSDLATMVPQGTILVALSGITGRADVETYMKGGAKAVLVGEALMRAPSKRDFIQQLLGKDVEEQPAVSNRTMVKICGVTNVEDALVAAKAGADFIGLIFAESARKVTIDRAKEIVQAVRRELKISDEPAPALPIPSPDASPSTWLNLALSTIRSPRAGPLFVGVFANHSVSFIQQAVRDTKINLVQFHGSEPCHLAALLPTPVIKAFHVLPNETPSQVIDRIVARETVGTISGVLLDTGVKSGQQGGTGQVFDWDVAVHVQREGRVPVLLAGGLKPENVAEAVRKVRPWCVDVSSGVELDTKKGFKDHGKVVDFIKAVRTVDT</sequence>
<dbReference type="EMBL" id="KQ257450">
    <property type="protein sequence ID" value="KND04654.1"/>
    <property type="molecule type" value="Genomic_DNA"/>
</dbReference>
<dbReference type="FunCoup" id="A0A0L0HUW5">
    <property type="interactions" value="91"/>
</dbReference>
<dbReference type="FunFam" id="3.20.20.70:FF:000136">
    <property type="entry name" value="Multifunctional tryptophan biosynthesis protein"/>
    <property type="match status" value="1"/>
</dbReference>
<feature type="domain" description="N-(5'phosphoribosyl) anthranilate isomerase (PRAI)" evidence="22">
    <location>
        <begin position="604"/>
        <end position="797"/>
    </location>
</feature>
<dbReference type="InterPro" id="IPR001240">
    <property type="entry name" value="PRAI_dom"/>
</dbReference>
<keyword evidence="12" id="KW-0822">Tryptophan biosynthesis</keyword>
<gene>
    <name evidence="23" type="ORF">SPPG_00371</name>
</gene>
<dbReference type="EC" id="4.1.1.48" evidence="8"/>
<keyword evidence="17" id="KW-0511">Multifunctional enzyme</keyword>